<protein>
    <submittedName>
        <fullName evidence="2">Uncharacterized protein</fullName>
    </submittedName>
</protein>
<reference evidence="2 3" key="1">
    <citation type="submission" date="2016-06" db="EMBL/GenBank/DDBJ databases">
        <authorList>
            <person name="Kjaerup R.B."/>
            <person name="Dalgaard T.S."/>
            <person name="Juul-Madsen H.R."/>
        </authorList>
    </citation>
    <scope>NUCLEOTIDE SEQUENCE [LARGE SCALE GENOMIC DNA]</scope>
    <source>
        <strain evidence="2 3">ACS1953</strain>
    </source>
</reference>
<evidence type="ECO:0000313" key="2">
    <source>
        <dbReference type="EMBL" id="OBF12734.1"/>
    </source>
</evidence>
<comment type="caution">
    <text evidence="2">The sequence shown here is derived from an EMBL/GenBank/DDBJ whole genome shotgun (WGS) entry which is preliminary data.</text>
</comment>
<name>A0A1A1X0Q7_9MYCO</name>
<dbReference type="AlphaFoldDB" id="A0A1A1X0Q7"/>
<accession>A0A1A1X0Q7</accession>
<feature type="region of interest" description="Disordered" evidence="1">
    <location>
        <begin position="35"/>
        <end position="67"/>
    </location>
</feature>
<sequence>MHRKVPSRDRVATEYGVLWLRWEVVELSNRTRGITMAGTFDPKKGGKFEPTTKAKPPPPPRPGGNKK</sequence>
<feature type="compositionally biased region" description="Pro residues" evidence="1">
    <location>
        <begin position="55"/>
        <end position="67"/>
    </location>
</feature>
<evidence type="ECO:0000313" key="3">
    <source>
        <dbReference type="Proteomes" id="UP000093779"/>
    </source>
</evidence>
<proteinExistence type="predicted"/>
<dbReference type="EMBL" id="LZHX01000098">
    <property type="protein sequence ID" value="OBF12734.1"/>
    <property type="molecule type" value="Genomic_DNA"/>
</dbReference>
<gene>
    <name evidence="2" type="ORF">A5726_28155</name>
</gene>
<feature type="compositionally biased region" description="Basic and acidic residues" evidence="1">
    <location>
        <begin position="41"/>
        <end position="52"/>
    </location>
</feature>
<evidence type="ECO:0000256" key="1">
    <source>
        <dbReference type="SAM" id="MobiDB-lite"/>
    </source>
</evidence>
<dbReference type="Proteomes" id="UP000093779">
    <property type="component" value="Unassembled WGS sequence"/>
</dbReference>
<organism evidence="2 3">
    <name type="scientific">Mycolicibacterium conceptionense</name>
    <dbReference type="NCBI Taxonomy" id="451644"/>
    <lineage>
        <taxon>Bacteria</taxon>
        <taxon>Bacillati</taxon>
        <taxon>Actinomycetota</taxon>
        <taxon>Actinomycetes</taxon>
        <taxon>Mycobacteriales</taxon>
        <taxon>Mycobacteriaceae</taxon>
        <taxon>Mycolicibacterium</taxon>
    </lineage>
</organism>